<keyword evidence="1 4" id="KW-0808">Transferase</keyword>
<dbReference type="Pfam" id="PF00583">
    <property type="entry name" value="Acetyltransf_1"/>
    <property type="match status" value="1"/>
</dbReference>
<protein>
    <submittedName>
        <fullName evidence="4">Acetyltransferase (GNAT) family protein</fullName>
    </submittedName>
</protein>
<proteinExistence type="predicted"/>
<keyword evidence="2" id="KW-0012">Acyltransferase</keyword>
<dbReference type="Proteomes" id="UP000198785">
    <property type="component" value="Unassembled WGS sequence"/>
</dbReference>
<accession>A0A1I6TX79</accession>
<organism evidence="4 5">
    <name type="scientific">Sphingobacterium wenxiniae</name>
    <dbReference type="NCBI Taxonomy" id="683125"/>
    <lineage>
        <taxon>Bacteria</taxon>
        <taxon>Pseudomonadati</taxon>
        <taxon>Bacteroidota</taxon>
        <taxon>Sphingobacteriia</taxon>
        <taxon>Sphingobacteriales</taxon>
        <taxon>Sphingobacteriaceae</taxon>
        <taxon>Sphingobacterium</taxon>
    </lineage>
</organism>
<dbReference type="InterPro" id="IPR050680">
    <property type="entry name" value="YpeA/RimI_acetyltransf"/>
</dbReference>
<dbReference type="InterPro" id="IPR000182">
    <property type="entry name" value="GNAT_dom"/>
</dbReference>
<keyword evidence="5" id="KW-1185">Reference proteome</keyword>
<dbReference type="AlphaFoldDB" id="A0A1I6TX79"/>
<name>A0A1I6TX79_9SPHI</name>
<sequence length="148" mass="17523">MIVEGTLAHLDDLVELFDRYRVFYRKESDTKGAREFLTERLQHEESVVYLFYKDDIAAGFTQLYPKYSSARMVQNWILNDLFVKEEYRKLGIGEQLISRAFEFAKSKGAAFVQLETQVENVNAQRLYERLNFELQGPDTEFLLYKRNV</sequence>
<dbReference type="PROSITE" id="PS51186">
    <property type="entry name" value="GNAT"/>
    <property type="match status" value="1"/>
</dbReference>
<evidence type="ECO:0000313" key="4">
    <source>
        <dbReference type="EMBL" id="SFS93744.1"/>
    </source>
</evidence>
<reference evidence="4 5" key="1">
    <citation type="submission" date="2016-10" db="EMBL/GenBank/DDBJ databases">
        <authorList>
            <person name="de Groot N.N."/>
        </authorList>
    </citation>
    <scope>NUCLEOTIDE SEQUENCE [LARGE SCALE GENOMIC DNA]</scope>
    <source>
        <strain evidence="4 5">DSM 22789</strain>
    </source>
</reference>
<gene>
    <name evidence="4" type="ORF">SAMN05660206_107106</name>
</gene>
<dbReference type="InterPro" id="IPR016181">
    <property type="entry name" value="Acyl_CoA_acyltransferase"/>
</dbReference>
<dbReference type="STRING" id="683125.SAMN05660206_107106"/>
<dbReference type="EMBL" id="FOZZ01000007">
    <property type="protein sequence ID" value="SFS93744.1"/>
    <property type="molecule type" value="Genomic_DNA"/>
</dbReference>
<dbReference type="PANTHER" id="PTHR43420:SF12">
    <property type="entry name" value="N-ACETYLTRANSFERASE DOMAIN-CONTAINING PROTEIN"/>
    <property type="match status" value="1"/>
</dbReference>
<dbReference type="GO" id="GO:0016747">
    <property type="term" value="F:acyltransferase activity, transferring groups other than amino-acyl groups"/>
    <property type="evidence" value="ECO:0007669"/>
    <property type="project" value="InterPro"/>
</dbReference>
<dbReference type="PANTHER" id="PTHR43420">
    <property type="entry name" value="ACETYLTRANSFERASE"/>
    <property type="match status" value="1"/>
</dbReference>
<dbReference type="Gene3D" id="3.40.630.30">
    <property type="match status" value="1"/>
</dbReference>
<dbReference type="CDD" id="cd04301">
    <property type="entry name" value="NAT_SF"/>
    <property type="match status" value="1"/>
</dbReference>
<dbReference type="RefSeq" id="WP_093365941.1">
    <property type="nucleotide sequence ID" value="NZ_FOZZ01000007.1"/>
</dbReference>
<dbReference type="OrthoDB" id="9792929at2"/>
<feature type="domain" description="N-acetyltransferase" evidence="3">
    <location>
        <begin position="1"/>
        <end position="148"/>
    </location>
</feature>
<evidence type="ECO:0000256" key="2">
    <source>
        <dbReference type="ARBA" id="ARBA00023315"/>
    </source>
</evidence>
<evidence type="ECO:0000256" key="1">
    <source>
        <dbReference type="ARBA" id="ARBA00022679"/>
    </source>
</evidence>
<evidence type="ECO:0000259" key="3">
    <source>
        <dbReference type="PROSITE" id="PS51186"/>
    </source>
</evidence>
<evidence type="ECO:0000313" key="5">
    <source>
        <dbReference type="Proteomes" id="UP000198785"/>
    </source>
</evidence>
<dbReference type="SUPFAM" id="SSF55729">
    <property type="entry name" value="Acyl-CoA N-acyltransferases (Nat)"/>
    <property type="match status" value="1"/>
</dbReference>